<accession>A0ACD5GZ60</accession>
<gene>
    <name evidence="1" type="ORF">BH720_011665</name>
</gene>
<protein>
    <submittedName>
        <fullName evidence="1">Uncharacterized protein</fullName>
    </submittedName>
</protein>
<dbReference type="Proteomes" id="UP000095472">
    <property type="component" value="Chromosome"/>
</dbReference>
<reference evidence="1 2" key="1">
    <citation type="journal article" date="2016" name="Genome Announc.">
        <title>Draft Genome Sequence of the Thermotolerant Cyanobacterium Desertifilum sp. IPPAS B-1220.</title>
        <authorList>
            <person name="Mironov K.S."/>
            <person name="Sinetova M.A."/>
            <person name="Bolatkhan K."/>
            <person name="Zayadan B.K."/>
            <person name="Ustinova V.V."/>
            <person name="Kupriyanova E.V."/>
            <person name="Skrypnik A.N."/>
            <person name="Gogoleva N.E."/>
            <person name="Gogolev Y.V."/>
            <person name="Los D.A."/>
        </authorList>
    </citation>
    <scope>NUCLEOTIDE SEQUENCE [LARGE SCALE GENOMIC DNA]</scope>
    <source>
        <strain evidence="1 2">IPPAS B-1220</strain>
    </source>
</reference>
<evidence type="ECO:0000313" key="1">
    <source>
        <dbReference type="EMBL" id="XPM66052.1"/>
    </source>
</evidence>
<organism evidence="1 2">
    <name type="scientific">Desertifilum tharense IPPAS B-1220</name>
    <dbReference type="NCBI Taxonomy" id="1781255"/>
    <lineage>
        <taxon>Bacteria</taxon>
        <taxon>Bacillati</taxon>
        <taxon>Cyanobacteriota</taxon>
        <taxon>Cyanophyceae</taxon>
        <taxon>Desertifilales</taxon>
        <taxon>Desertifilaceae</taxon>
        <taxon>Desertifilum</taxon>
    </lineage>
</organism>
<name>A0ACD5GZ60_9CYAN</name>
<evidence type="ECO:0000313" key="2">
    <source>
        <dbReference type="Proteomes" id="UP000095472"/>
    </source>
</evidence>
<dbReference type="EMBL" id="CP182909">
    <property type="protein sequence ID" value="XPM66052.1"/>
    <property type="molecule type" value="Genomic_DNA"/>
</dbReference>
<keyword evidence="2" id="KW-1185">Reference proteome</keyword>
<sequence length="77" mass="8533">MGVGSWGKRGVRGWGKRRLENLITLNSTRRYAPRTAQQHSALISSHLPTSPSPHPLLTRNSELGTLHSFPRGAIVYT</sequence>
<proteinExistence type="predicted"/>